<dbReference type="STRING" id="243159.AFE_1148"/>
<accession>B7J896</accession>
<evidence type="ECO:0000256" key="1">
    <source>
        <dbReference type="SAM" id="SignalP"/>
    </source>
</evidence>
<dbReference type="RefSeq" id="WP_012606856.1">
    <property type="nucleotide sequence ID" value="NC_011761.1"/>
</dbReference>
<reference evidence="2 3" key="1">
    <citation type="journal article" date="2008" name="BMC Genomics">
        <title>Acidithiobacillus ferrooxidans metabolism: from genome sequence to industrial applications.</title>
        <authorList>
            <person name="Valdes J."/>
            <person name="Pedroso I."/>
            <person name="Quatrini R."/>
            <person name="Dodson R.J."/>
            <person name="Tettelin H."/>
            <person name="Blake R.II."/>
            <person name="Eisen J.A."/>
            <person name="Holmes D.S."/>
        </authorList>
    </citation>
    <scope>NUCLEOTIDE SEQUENCE [LARGE SCALE GENOMIC DNA]</scope>
    <source>
        <strain evidence="3">ATCC 23270 / DSM 14882 / CIP 104768 / NCIMB 8455</strain>
    </source>
</reference>
<feature type="chain" id="PRO_5002855043" description="Lipoprotein SmpA/OmlA domain-containing protein" evidence="1">
    <location>
        <begin position="19"/>
        <end position="184"/>
    </location>
</feature>
<protein>
    <recommendedName>
        <fullName evidence="4">Lipoprotein SmpA/OmlA domain-containing protein</fullName>
    </recommendedName>
</protein>
<feature type="signal peptide" evidence="1">
    <location>
        <begin position="1"/>
        <end position="18"/>
    </location>
</feature>
<dbReference type="AlphaFoldDB" id="B7J896"/>
<dbReference type="eggNOG" id="COG0790">
    <property type="taxonomic scope" value="Bacteria"/>
</dbReference>
<keyword evidence="1" id="KW-0732">Signal</keyword>
<evidence type="ECO:0008006" key="4">
    <source>
        <dbReference type="Google" id="ProtNLM"/>
    </source>
</evidence>
<dbReference type="PaxDb" id="243159-AFE_1148"/>
<sequence length="184" mass="20069">MRKLIFVLSCWWAGAAGAATAPLSLFGVPLEHATRAQVEGAMDKAGLTPVQVGKKFWYDIYRVHGQLPGASQLMVGYTKNNRFAVARYVFPSFMDTGQVTKIIDMVKDKYGPPSSQTGMTGLGMVTATWREPGGMEIRVVRGWPATTTTLSLLNPSMDARMKAQIAAEKAHKLDDQARADSNAF</sequence>
<dbReference type="EMBL" id="CP001219">
    <property type="protein sequence ID" value="ACK79360.1"/>
    <property type="molecule type" value="Genomic_DNA"/>
</dbReference>
<dbReference type="HOGENOM" id="CLU_1465236_0_0_6"/>
<keyword evidence="3" id="KW-1185">Reference proteome</keyword>
<evidence type="ECO:0000313" key="2">
    <source>
        <dbReference type="EMBL" id="ACK79360.1"/>
    </source>
</evidence>
<dbReference type="Proteomes" id="UP000001362">
    <property type="component" value="Chromosome"/>
</dbReference>
<proteinExistence type="predicted"/>
<name>B7J896_ACIF2</name>
<gene>
    <name evidence="2" type="ordered locus">AFE_1148</name>
</gene>
<evidence type="ECO:0000313" key="3">
    <source>
        <dbReference type="Proteomes" id="UP000001362"/>
    </source>
</evidence>
<organism evidence="2 3">
    <name type="scientific">Acidithiobacillus ferrooxidans (strain ATCC 23270 / DSM 14882 / CIP 104768 / NCIMB 8455)</name>
    <name type="common">Ferrobacillus ferrooxidans (strain ATCC 23270)</name>
    <dbReference type="NCBI Taxonomy" id="243159"/>
    <lineage>
        <taxon>Bacteria</taxon>
        <taxon>Pseudomonadati</taxon>
        <taxon>Pseudomonadota</taxon>
        <taxon>Acidithiobacillia</taxon>
        <taxon>Acidithiobacillales</taxon>
        <taxon>Acidithiobacillaceae</taxon>
        <taxon>Acidithiobacillus</taxon>
    </lineage>
</organism>
<dbReference type="GeneID" id="65280435"/>
<dbReference type="KEGG" id="afr:AFE_1148"/>